<dbReference type="InterPro" id="IPR022998">
    <property type="entry name" value="ThiamineP_synth_TenI"/>
</dbReference>
<comment type="similarity">
    <text evidence="9 10">Belongs to the thiamine-phosphate synthase family.</text>
</comment>
<dbReference type="PANTHER" id="PTHR20857">
    <property type="entry name" value="THIAMINE-PHOSPHATE PYROPHOSPHORYLASE"/>
    <property type="match status" value="1"/>
</dbReference>
<keyword evidence="5 9" id="KW-0784">Thiamine biosynthesis</keyword>
<comment type="catalytic activity">
    <reaction evidence="8 9 10">
        <text>2-[(2R,5Z)-2-carboxy-4-methylthiazol-5(2H)-ylidene]ethyl phosphate + 4-amino-2-methyl-5-(diphosphooxymethyl)pyrimidine + 2 H(+) = thiamine phosphate + CO2 + diphosphate</text>
        <dbReference type="Rhea" id="RHEA:47844"/>
        <dbReference type="ChEBI" id="CHEBI:15378"/>
        <dbReference type="ChEBI" id="CHEBI:16526"/>
        <dbReference type="ChEBI" id="CHEBI:33019"/>
        <dbReference type="ChEBI" id="CHEBI:37575"/>
        <dbReference type="ChEBI" id="CHEBI:57841"/>
        <dbReference type="ChEBI" id="CHEBI:62899"/>
        <dbReference type="EC" id="2.5.1.3"/>
    </reaction>
</comment>
<evidence type="ECO:0000256" key="6">
    <source>
        <dbReference type="ARBA" id="ARBA00047334"/>
    </source>
</evidence>
<dbReference type="EMBL" id="CP012643">
    <property type="protein sequence ID" value="ALJ01587.1"/>
    <property type="molecule type" value="Genomic_DNA"/>
</dbReference>
<feature type="domain" description="Thiamine phosphate synthase/TenI" evidence="12">
    <location>
        <begin position="8"/>
        <end position="182"/>
    </location>
</feature>
<organism evidence="13 14">
    <name type="scientific">Rufibacter tibetensis</name>
    <dbReference type="NCBI Taxonomy" id="512763"/>
    <lineage>
        <taxon>Bacteria</taxon>
        <taxon>Pseudomonadati</taxon>
        <taxon>Bacteroidota</taxon>
        <taxon>Cytophagia</taxon>
        <taxon>Cytophagales</taxon>
        <taxon>Hymenobacteraceae</taxon>
        <taxon>Rufibacter</taxon>
    </lineage>
</organism>
<comment type="function">
    <text evidence="9">Condenses 4-methyl-5-(beta-hydroxyethyl)thiazole monophosphate (THZ-P) and 2-methyl-4-amino-5-hydroxymethyl pyrimidine pyrophosphate (HMP-PP) to form thiamine monophosphate (TMP).</text>
</comment>
<dbReference type="CDD" id="cd00564">
    <property type="entry name" value="TMP_TenI"/>
    <property type="match status" value="1"/>
</dbReference>
<dbReference type="PANTHER" id="PTHR20857:SF15">
    <property type="entry name" value="THIAMINE-PHOSPHATE SYNTHASE"/>
    <property type="match status" value="1"/>
</dbReference>
<dbReference type="NCBIfam" id="NF000736">
    <property type="entry name" value="PRK00043.2-3"/>
    <property type="match status" value="1"/>
</dbReference>
<dbReference type="GO" id="GO:0009228">
    <property type="term" value="P:thiamine biosynthetic process"/>
    <property type="evidence" value="ECO:0007669"/>
    <property type="project" value="UniProtKB-KW"/>
</dbReference>
<feature type="binding site" evidence="9">
    <location>
        <position position="78"/>
    </location>
    <ligand>
        <name>Mg(2+)</name>
        <dbReference type="ChEBI" id="CHEBI:18420"/>
    </ligand>
</feature>
<evidence type="ECO:0000259" key="12">
    <source>
        <dbReference type="Pfam" id="PF02581"/>
    </source>
</evidence>
<keyword evidence="3 9" id="KW-0479">Metal-binding</keyword>
<gene>
    <name evidence="9" type="primary">thiE</name>
    <name evidence="13" type="ORF">DC20_19565</name>
</gene>
<dbReference type="STRING" id="512763.DC20_19565"/>
<feature type="binding site" evidence="9">
    <location>
        <position position="159"/>
    </location>
    <ligand>
        <name>2-[(2R,5Z)-2-carboxy-4-methylthiazol-5(2H)-ylidene]ethyl phosphate</name>
        <dbReference type="ChEBI" id="CHEBI:62899"/>
    </ligand>
</feature>
<dbReference type="InterPro" id="IPR034291">
    <property type="entry name" value="TMP_synthase"/>
</dbReference>
<evidence type="ECO:0000256" key="9">
    <source>
        <dbReference type="HAMAP-Rule" id="MF_00097"/>
    </source>
</evidence>
<dbReference type="GO" id="GO:0009229">
    <property type="term" value="P:thiamine diphosphate biosynthetic process"/>
    <property type="evidence" value="ECO:0007669"/>
    <property type="project" value="UniProtKB-UniRule"/>
</dbReference>
<evidence type="ECO:0000256" key="4">
    <source>
        <dbReference type="ARBA" id="ARBA00022842"/>
    </source>
</evidence>
<evidence type="ECO:0000256" key="1">
    <source>
        <dbReference type="ARBA" id="ARBA00005165"/>
    </source>
</evidence>
<dbReference type="UniPathway" id="UPA00060">
    <property type="reaction ID" value="UER00141"/>
</dbReference>
<dbReference type="Proteomes" id="UP000061382">
    <property type="component" value="Chromosome"/>
</dbReference>
<evidence type="ECO:0000256" key="10">
    <source>
        <dbReference type="RuleBase" id="RU003826"/>
    </source>
</evidence>
<dbReference type="HAMAP" id="MF_00097">
    <property type="entry name" value="TMP_synthase"/>
    <property type="match status" value="1"/>
</dbReference>
<comment type="catalytic activity">
    <reaction evidence="7 9 10">
        <text>2-(2-carboxy-4-methylthiazol-5-yl)ethyl phosphate + 4-amino-2-methyl-5-(diphosphooxymethyl)pyrimidine + 2 H(+) = thiamine phosphate + CO2 + diphosphate</text>
        <dbReference type="Rhea" id="RHEA:47848"/>
        <dbReference type="ChEBI" id="CHEBI:15378"/>
        <dbReference type="ChEBI" id="CHEBI:16526"/>
        <dbReference type="ChEBI" id="CHEBI:33019"/>
        <dbReference type="ChEBI" id="CHEBI:37575"/>
        <dbReference type="ChEBI" id="CHEBI:57841"/>
        <dbReference type="ChEBI" id="CHEBI:62890"/>
        <dbReference type="EC" id="2.5.1.3"/>
    </reaction>
</comment>
<keyword evidence="14" id="KW-1185">Reference proteome</keyword>
<evidence type="ECO:0000256" key="8">
    <source>
        <dbReference type="ARBA" id="ARBA00047883"/>
    </source>
</evidence>
<proteinExistence type="inferred from homology"/>
<dbReference type="GO" id="GO:0005737">
    <property type="term" value="C:cytoplasm"/>
    <property type="evidence" value="ECO:0007669"/>
    <property type="project" value="TreeGrafter"/>
</dbReference>
<feature type="binding site" evidence="9">
    <location>
        <position position="97"/>
    </location>
    <ligand>
        <name>4-amino-2-methyl-5-(diphosphooxymethyl)pyrimidine</name>
        <dbReference type="ChEBI" id="CHEBI:57841"/>
    </ligand>
</feature>
<comment type="cofactor">
    <cofactor evidence="9">
        <name>Mg(2+)</name>
        <dbReference type="ChEBI" id="CHEBI:18420"/>
    </cofactor>
    <text evidence="9">Binds 1 Mg(2+) ion per subunit.</text>
</comment>
<protein>
    <recommendedName>
        <fullName evidence="9">Thiamine-phosphate synthase</fullName>
        <shortName evidence="9">TP synthase</shortName>
        <shortName evidence="9">TPS</shortName>
        <ecNumber evidence="9">2.5.1.3</ecNumber>
    </recommendedName>
    <alternativeName>
        <fullName evidence="9">Thiamine-phosphate pyrophosphorylase</fullName>
        <shortName evidence="9">TMP pyrophosphorylase</shortName>
        <shortName evidence="9">TMP-PPase</shortName>
    </alternativeName>
</protein>
<dbReference type="InterPro" id="IPR013785">
    <property type="entry name" value="Aldolase_TIM"/>
</dbReference>
<dbReference type="Pfam" id="PF02581">
    <property type="entry name" value="TMP-TENI"/>
    <property type="match status" value="1"/>
</dbReference>
<feature type="binding site" evidence="9">
    <location>
        <position position="59"/>
    </location>
    <ligand>
        <name>Mg(2+)</name>
        <dbReference type="ChEBI" id="CHEBI:18420"/>
    </ligand>
</feature>
<dbReference type="EC" id="2.5.1.3" evidence="9"/>
<evidence type="ECO:0000256" key="2">
    <source>
        <dbReference type="ARBA" id="ARBA00022679"/>
    </source>
</evidence>
<name>A0A0P0D395_9BACT</name>
<evidence type="ECO:0000313" key="13">
    <source>
        <dbReference type="EMBL" id="ALJ01587.1"/>
    </source>
</evidence>
<dbReference type="KEGG" id="rti:DC20_19565"/>
<sequence length="209" mass="21979">MTQDIPGFTHAELTEKACVGGVKWVQLRLKNASPEHWKQEALNTLAVCRAYGAKLLINDNVALAQEIGADGVHLGLDDLPTKKAREILGLGMIIGGTANTFEDIQLHAAAGVDYVGVGPFRFTSTKEKLSPILGLLGYQQLLEQCRAAGIFLPVIAIGGVTGTDVPSLFEAGVHGIAVSSAINKNENGAASAQALLQVLEDALTTTYST</sequence>
<keyword evidence="4 9" id="KW-0460">Magnesium</keyword>
<evidence type="ECO:0000256" key="11">
    <source>
        <dbReference type="RuleBase" id="RU004253"/>
    </source>
</evidence>
<dbReference type="GO" id="GO:0000287">
    <property type="term" value="F:magnesium ion binding"/>
    <property type="evidence" value="ECO:0007669"/>
    <property type="project" value="UniProtKB-UniRule"/>
</dbReference>
<dbReference type="NCBIfam" id="TIGR00693">
    <property type="entry name" value="thiE"/>
    <property type="match status" value="1"/>
</dbReference>
<dbReference type="GO" id="GO:0004789">
    <property type="term" value="F:thiamine-phosphate diphosphorylase activity"/>
    <property type="evidence" value="ECO:0007669"/>
    <property type="project" value="UniProtKB-UniRule"/>
</dbReference>
<comment type="pathway">
    <text evidence="1 9 11">Cofactor biosynthesis; thiamine diphosphate biosynthesis; thiamine phosphate from 4-amino-2-methyl-5-diphosphomethylpyrimidine and 4-methyl-5-(2-phosphoethyl)-thiazole: step 1/1.</text>
</comment>
<feature type="binding site" evidence="9">
    <location>
        <begin position="26"/>
        <end position="30"/>
    </location>
    <ligand>
        <name>4-amino-2-methyl-5-(diphosphooxymethyl)pyrimidine</name>
        <dbReference type="ChEBI" id="CHEBI:57841"/>
    </ligand>
</feature>
<keyword evidence="2 9" id="KW-0808">Transferase</keyword>
<dbReference type="AlphaFoldDB" id="A0A0P0D395"/>
<comment type="caution">
    <text evidence="9">Lacks conserved residue(s) required for the propagation of feature annotation.</text>
</comment>
<feature type="binding site" evidence="9">
    <location>
        <begin position="123"/>
        <end position="125"/>
    </location>
    <ligand>
        <name>2-[(2R,5Z)-2-carboxy-4-methylthiazol-5(2H)-ylidene]ethyl phosphate</name>
        <dbReference type="ChEBI" id="CHEBI:62899"/>
    </ligand>
</feature>
<evidence type="ECO:0000256" key="5">
    <source>
        <dbReference type="ARBA" id="ARBA00022977"/>
    </source>
</evidence>
<dbReference type="InterPro" id="IPR036206">
    <property type="entry name" value="ThiamineP_synth_sf"/>
</dbReference>
<dbReference type="SUPFAM" id="SSF51391">
    <property type="entry name" value="Thiamin phosphate synthase"/>
    <property type="match status" value="1"/>
</dbReference>
<dbReference type="PATRIC" id="fig|512763.3.peg.4293"/>
<evidence type="ECO:0000313" key="14">
    <source>
        <dbReference type="Proteomes" id="UP000061382"/>
    </source>
</evidence>
<feature type="binding site" evidence="9">
    <location>
        <position position="58"/>
    </location>
    <ligand>
        <name>4-amino-2-methyl-5-(diphosphooxymethyl)pyrimidine</name>
        <dbReference type="ChEBI" id="CHEBI:57841"/>
    </ligand>
</feature>
<evidence type="ECO:0000256" key="3">
    <source>
        <dbReference type="ARBA" id="ARBA00022723"/>
    </source>
</evidence>
<reference evidence="13 14" key="1">
    <citation type="submission" date="2015-08" db="EMBL/GenBank/DDBJ databases">
        <title>Complete genome sequence of Rufibacter tibetensis strain 1351t, a radiation-resistant bacterium from tibet plateau.</title>
        <authorList>
            <person name="Dai J."/>
        </authorList>
    </citation>
    <scope>NUCLEOTIDE SEQUENCE [LARGE SCALE GENOMIC DNA]</scope>
    <source>
        <strain evidence="13 14">1351</strain>
    </source>
</reference>
<evidence type="ECO:0000256" key="7">
    <source>
        <dbReference type="ARBA" id="ARBA00047851"/>
    </source>
</evidence>
<accession>A0A0P0D395</accession>
<feature type="binding site" evidence="9">
    <location>
        <position position="126"/>
    </location>
    <ligand>
        <name>4-amino-2-methyl-5-(diphosphooxymethyl)pyrimidine</name>
        <dbReference type="ChEBI" id="CHEBI:57841"/>
    </ligand>
</feature>
<comment type="catalytic activity">
    <reaction evidence="6 9 10">
        <text>4-methyl-5-(2-phosphooxyethyl)-thiazole + 4-amino-2-methyl-5-(diphosphooxymethyl)pyrimidine + H(+) = thiamine phosphate + diphosphate</text>
        <dbReference type="Rhea" id="RHEA:22328"/>
        <dbReference type="ChEBI" id="CHEBI:15378"/>
        <dbReference type="ChEBI" id="CHEBI:33019"/>
        <dbReference type="ChEBI" id="CHEBI:37575"/>
        <dbReference type="ChEBI" id="CHEBI:57841"/>
        <dbReference type="ChEBI" id="CHEBI:58296"/>
        <dbReference type="EC" id="2.5.1.3"/>
    </reaction>
</comment>
<dbReference type="Gene3D" id="3.20.20.70">
    <property type="entry name" value="Aldolase class I"/>
    <property type="match status" value="1"/>
</dbReference>